<evidence type="ECO:0000256" key="2">
    <source>
        <dbReference type="ARBA" id="ARBA00011738"/>
    </source>
</evidence>
<dbReference type="GO" id="GO:0055086">
    <property type="term" value="P:nucleobase-containing small molecule metabolic process"/>
    <property type="evidence" value="ECO:0007669"/>
    <property type="project" value="UniProtKB-ARBA"/>
</dbReference>
<comment type="caution">
    <text evidence="10">The sequence shown here is derived from an EMBL/GenBank/DDBJ whole genome shotgun (WGS) entry which is preliminary data.</text>
</comment>
<comment type="similarity">
    <text evidence="1">Belongs to the cytidine and deoxycytidylate deaminase family.</text>
</comment>
<feature type="binding site" evidence="8">
    <location>
        <position position="103"/>
    </location>
    <ligand>
        <name>Zn(2+)</name>
        <dbReference type="ChEBI" id="CHEBI:29105"/>
        <note>catalytic</note>
    </ligand>
</feature>
<feature type="binding site" evidence="8">
    <location>
        <position position="133"/>
    </location>
    <ligand>
        <name>Zn(2+)</name>
        <dbReference type="ChEBI" id="CHEBI:29105"/>
        <note>catalytic</note>
    </ligand>
</feature>
<gene>
    <name evidence="10" type="ORF">B3C1_13244</name>
</gene>
<dbReference type="GO" id="GO:0072527">
    <property type="term" value="P:pyrimidine-containing compound metabolic process"/>
    <property type="evidence" value="ECO:0007669"/>
    <property type="project" value="UniProtKB-ARBA"/>
</dbReference>
<protein>
    <submittedName>
        <fullName evidence="10">Cytidine deaminase</fullName>
        <ecNumber evidence="10">3.5.4.5</ecNumber>
    </submittedName>
</protein>
<keyword evidence="3 8" id="KW-0479">Metal-binding</keyword>
<evidence type="ECO:0000256" key="1">
    <source>
        <dbReference type="ARBA" id="ARBA00006576"/>
    </source>
</evidence>
<dbReference type="GO" id="GO:0005829">
    <property type="term" value="C:cytosol"/>
    <property type="evidence" value="ECO:0007669"/>
    <property type="project" value="TreeGrafter"/>
</dbReference>
<dbReference type="AlphaFoldDB" id="K2J790"/>
<dbReference type="eggNOG" id="COG0295">
    <property type="taxonomic scope" value="Bacteria"/>
</dbReference>
<name>K2J790_9GAMM</name>
<dbReference type="PIRSF" id="PIRSF006334">
    <property type="entry name" value="Cdd_plus_pseudo"/>
    <property type="match status" value="1"/>
</dbReference>
<evidence type="ECO:0000256" key="6">
    <source>
        <dbReference type="PIRSR" id="PIRSR006334-1"/>
    </source>
</evidence>
<dbReference type="Proteomes" id="UP000006755">
    <property type="component" value="Unassembled WGS sequence"/>
</dbReference>
<dbReference type="Pfam" id="PF08211">
    <property type="entry name" value="dCMP_cyt_deam_2"/>
    <property type="match status" value="1"/>
</dbReference>
<sequence length="292" mass="31273">MNNTLLAASLPLLPSALQQPATDWLATRPFAARLAPEQVQHWCALSGLDKDQLMLALLPLARCFAHASISDFYVGAIVEGQSGIWYFGANQEFAGATLGMTIHAEQCAINHARQQGEQQLVTLAVNYSPCGYCRQFMSEISQDLSLRVLLPGRPALTLADYLPDAFGPWDLDKEERLLAPRQHSLATTSTDPLHQAAAKAASQSHAPYTGTLAGVALQMGSQVVTGTYLENAAYNPSLPPLQGALIQAAMAGIPWQASRLVLAQRQGKVDLKESTAQLAKALGLPAPQVLPL</sequence>
<keyword evidence="5 8" id="KW-0862">Zinc</keyword>
<feature type="binding site" evidence="8">
    <location>
        <position position="130"/>
    </location>
    <ligand>
        <name>Zn(2+)</name>
        <dbReference type="ChEBI" id="CHEBI:29105"/>
        <note>catalytic</note>
    </ligand>
</feature>
<dbReference type="OrthoDB" id="9795347at2"/>
<feature type="domain" description="CMP/dCMP-type deaminase" evidence="9">
    <location>
        <begin position="188"/>
        <end position="292"/>
    </location>
</feature>
<dbReference type="PANTHER" id="PTHR11644:SF2">
    <property type="entry name" value="CYTIDINE DEAMINASE"/>
    <property type="match status" value="1"/>
</dbReference>
<proteinExistence type="inferred from homology"/>
<dbReference type="InterPro" id="IPR016193">
    <property type="entry name" value="Cytidine_deaminase-like"/>
</dbReference>
<evidence type="ECO:0000256" key="8">
    <source>
        <dbReference type="PIRSR" id="PIRSR006334-3"/>
    </source>
</evidence>
<feature type="domain" description="CMP/dCMP-type deaminase" evidence="9">
    <location>
        <begin position="49"/>
        <end position="169"/>
    </location>
</feature>
<dbReference type="PROSITE" id="PS00903">
    <property type="entry name" value="CYT_DCMP_DEAMINASES_1"/>
    <property type="match status" value="1"/>
</dbReference>
<evidence type="ECO:0000256" key="5">
    <source>
        <dbReference type="ARBA" id="ARBA00022833"/>
    </source>
</evidence>
<dbReference type="CDD" id="cd01283">
    <property type="entry name" value="cytidine_deaminase"/>
    <property type="match status" value="1"/>
</dbReference>
<dbReference type="EMBL" id="AMRI01000019">
    <property type="protein sequence ID" value="EKE70963.1"/>
    <property type="molecule type" value="Genomic_DNA"/>
</dbReference>
<dbReference type="PATRIC" id="fig|745411.4.peg.2609"/>
<dbReference type="Pfam" id="PF00383">
    <property type="entry name" value="dCMP_cyt_deam_1"/>
    <property type="match status" value="1"/>
</dbReference>
<dbReference type="NCBIfam" id="NF006537">
    <property type="entry name" value="PRK09027.1"/>
    <property type="match status" value="1"/>
</dbReference>
<comment type="cofactor">
    <cofactor evidence="8">
        <name>Zn(2+)</name>
        <dbReference type="ChEBI" id="CHEBI:29105"/>
    </cofactor>
    <text evidence="8">Binds 1 zinc ion.</text>
</comment>
<dbReference type="PROSITE" id="PS51747">
    <property type="entry name" value="CYT_DCMP_DEAMINASES_2"/>
    <property type="match status" value="2"/>
</dbReference>
<comment type="subunit">
    <text evidence="2">Homodimer.</text>
</comment>
<evidence type="ECO:0000256" key="7">
    <source>
        <dbReference type="PIRSR" id="PIRSR006334-2"/>
    </source>
</evidence>
<feature type="active site" description="Proton donor" evidence="6">
    <location>
        <position position="105"/>
    </location>
</feature>
<reference evidence="10 11" key="1">
    <citation type="journal article" date="2012" name="J. Bacteriol.">
        <title>Genome Sequence of Gallaecimonas xiamenensis Type Strain 3-C-1.</title>
        <authorList>
            <person name="Lai Q."/>
            <person name="Wang L."/>
            <person name="Wang W."/>
            <person name="Shao Z."/>
        </authorList>
    </citation>
    <scope>NUCLEOTIDE SEQUENCE [LARGE SCALE GENOMIC DNA]</scope>
    <source>
        <strain evidence="10 11">3-C-1</strain>
    </source>
</reference>
<organism evidence="10 11">
    <name type="scientific">Gallaecimonas xiamenensis 3-C-1</name>
    <dbReference type="NCBI Taxonomy" id="745411"/>
    <lineage>
        <taxon>Bacteria</taxon>
        <taxon>Pseudomonadati</taxon>
        <taxon>Pseudomonadota</taxon>
        <taxon>Gammaproteobacteria</taxon>
        <taxon>Enterobacterales</taxon>
        <taxon>Gallaecimonadaceae</taxon>
        <taxon>Gallaecimonas</taxon>
    </lineage>
</organism>
<keyword evidence="4 10" id="KW-0378">Hydrolase</keyword>
<keyword evidence="11" id="KW-1185">Reference proteome</keyword>
<dbReference type="GO" id="GO:0042802">
    <property type="term" value="F:identical protein binding"/>
    <property type="evidence" value="ECO:0007669"/>
    <property type="project" value="UniProtKB-ARBA"/>
</dbReference>
<dbReference type="PANTHER" id="PTHR11644">
    <property type="entry name" value="CYTIDINE DEAMINASE"/>
    <property type="match status" value="1"/>
</dbReference>
<dbReference type="Gene3D" id="3.40.140.10">
    <property type="entry name" value="Cytidine Deaminase, domain 2"/>
    <property type="match status" value="2"/>
</dbReference>
<evidence type="ECO:0000259" key="9">
    <source>
        <dbReference type="PROSITE" id="PS51747"/>
    </source>
</evidence>
<dbReference type="GO" id="GO:0004126">
    <property type="term" value="F:cytidine deaminase activity"/>
    <property type="evidence" value="ECO:0007669"/>
    <property type="project" value="UniProtKB-EC"/>
</dbReference>
<dbReference type="InterPro" id="IPR050202">
    <property type="entry name" value="Cyt/Deoxycyt_deaminase"/>
</dbReference>
<accession>K2J790</accession>
<evidence type="ECO:0000256" key="3">
    <source>
        <dbReference type="ARBA" id="ARBA00022723"/>
    </source>
</evidence>
<dbReference type="STRING" id="745411.B3C1_13244"/>
<dbReference type="InterPro" id="IPR016192">
    <property type="entry name" value="APOBEC/CMP_deaminase_Zn-bd"/>
</dbReference>
<evidence type="ECO:0000313" key="10">
    <source>
        <dbReference type="EMBL" id="EKE70963.1"/>
    </source>
</evidence>
<dbReference type="InterPro" id="IPR013171">
    <property type="entry name" value="Cyd/dCyd_deaminase_Zn-bd"/>
</dbReference>
<evidence type="ECO:0000256" key="4">
    <source>
        <dbReference type="ARBA" id="ARBA00022801"/>
    </source>
</evidence>
<dbReference type="FunFam" id="3.40.140.10:FF:000007">
    <property type="entry name" value="Cytidine deaminase"/>
    <property type="match status" value="1"/>
</dbReference>
<dbReference type="RefSeq" id="WP_008485423.1">
    <property type="nucleotide sequence ID" value="NZ_AMRI01000019.1"/>
</dbReference>
<dbReference type="EC" id="3.5.4.5" evidence="10"/>
<feature type="binding site" evidence="7">
    <location>
        <begin position="90"/>
        <end position="92"/>
    </location>
    <ligand>
        <name>substrate</name>
    </ligand>
</feature>
<evidence type="ECO:0000313" key="11">
    <source>
        <dbReference type="Proteomes" id="UP000006755"/>
    </source>
</evidence>
<dbReference type="GO" id="GO:0008270">
    <property type="term" value="F:zinc ion binding"/>
    <property type="evidence" value="ECO:0007669"/>
    <property type="project" value="InterPro"/>
</dbReference>
<dbReference type="InterPro" id="IPR002125">
    <property type="entry name" value="CMP_dCMP_dom"/>
</dbReference>
<dbReference type="SUPFAM" id="SSF53927">
    <property type="entry name" value="Cytidine deaminase-like"/>
    <property type="match status" value="2"/>
</dbReference>